<evidence type="ECO:0000259" key="5">
    <source>
        <dbReference type="PROSITE" id="PS51764"/>
    </source>
</evidence>
<evidence type="ECO:0000313" key="6">
    <source>
        <dbReference type="EMBL" id="ACA61159.1"/>
    </source>
</evidence>
<dbReference type="PROSITE" id="PS51257">
    <property type="entry name" value="PROKAR_LIPOPROTEIN"/>
    <property type="match status" value="1"/>
</dbReference>
<dbReference type="Gene3D" id="3.20.20.80">
    <property type="entry name" value="Glycosidases"/>
    <property type="match status" value="1"/>
</dbReference>
<keyword evidence="3" id="KW-0378">Hydrolase</keyword>
<feature type="domain" description="GH26" evidence="5">
    <location>
        <begin position="156"/>
        <end position="490"/>
    </location>
</feature>
<dbReference type="GO" id="GO:0016985">
    <property type="term" value="F:mannan endo-1,4-beta-mannosidase activity"/>
    <property type="evidence" value="ECO:0007669"/>
    <property type="project" value="InterPro"/>
</dbReference>
<dbReference type="PROSITE" id="PS51764">
    <property type="entry name" value="GH26"/>
    <property type="match status" value="1"/>
</dbReference>
<name>B1PLK2_9ZZZZ</name>
<dbReference type="PANTHER" id="PTHR40079">
    <property type="entry name" value="MANNAN ENDO-1,4-BETA-MANNOSIDASE E-RELATED"/>
    <property type="match status" value="1"/>
</dbReference>
<dbReference type="Pfam" id="PF13205">
    <property type="entry name" value="Big_5"/>
    <property type="match status" value="1"/>
</dbReference>
<dbReference type="InterPro" id="IPR017853">
    <property type="entry name" value="GH"/>
</dbReference>
<evidence type="ECO:0000256" key="4">
    <source>
        <dbReference type="ARBA" id="ARBA00023295"/>
    </source>
</evidence>
<dbReference type="InterPro" id="IPR032812">
    <property type="entry name" value="SbsA_Ig"/>
</dbReference>
<dbReference type="GO" id="GO:0006080">
    <property type="term" value="P:substituted mannan metabolic process"/>
    <property type="evidence" value="ECO:0007669"/>
    <property type="project" value="InterPro"/>
</dbReference>
<evidence type="ECO:0000256" key="1">
    <source>
        <dbReference type="ARBA" id="ARBA00007754"/>
    </source>
</evidence>
<dbReference type="PANTHER" id="PTHR40079:SF4">
    <property type="entry name" value="GH26 DOMAIN-CONTAINING PROTEIN-RELATED"/>
    <property type="match status" value="1"/>
</dbReference>
<dbReference type="Pfam" id="PF02156">
    <property type="entry name" value="Glyco_hydro_26"/>
    <property type="match status" value="1"/>
</dbReference>
<dbReference type="SUPFAM" id="SSF51445">
    <property type="entry name" value="(Trans)glycosidases"/>
    <property type="match status" value="1"/>
</dbReference>
<evidence type="ECO:0000256" key="3">
    <source>
        <dbReference type="ARBA" id="ARBA00022801"/>
    </source>
</evidence>
<reference evidence="6" key="1">
    <citation type="journal article" date="2009" name="J. Appl. Microbiol.">
        <title>Isolation and partial characterization of novel genes encoding acidic cellulases from metagenomes of buffalo rumens.</title>
        <authorList>
            <person name="Duan C.J."/>
            <person name="Xian L."/>
            <person name="Zhao G.C."/>
            <person name="Feng Y."/>
            <person name="Pang H."/>
            <person name="Bai X.-L."/>
            <person name="Tang J.L."/>
            <person name="Ma Q.-S."/>
            <person name="Feng J.X."/>
        </authorList>
    </citation>
    <scope>NUCLEOTIDE SEQUENCE</scope>
</reference>
<dbReference type="InterPro" id="IPR000805">
    <property type="entry name" value="Glyco_hydro_26"/>
</dbReference>
<sequence length="496" mass="54910">MLSLKRFIAVLTVMPALFSCGGGTDVEQPAEPAPRLVSTSPADGATGLKGTSLDVVFTMDQNVKVTSAGSRLVTVSGGASITSVNAYNKDVTVKLEGLENGGNYTVSVPAGVIEGFKENQEAAAAVSVTFTMEYVEPEKHYDRAPAASLSNARSTGQAARLYAYLLDNYGKKTVSGAMGGTAWETSYTDNIQSLTGVYPAIVGFDYIFNNWAERKAEWSDRPDYTDIAPVKQAWDARNIIQIGWHWCVPGTTEDAFESSGGKRYIDSYSYSNRAFSVREALKEGTWQNTEMKKQLKQVAGFLKLLQDAGIPVLWRPLHEAAGDYTWGAWFWWGYDGAEACKELWRYMYREFTVTYGLGNLIWVWTAQTTDGGKLSSVDKLRDWYPGDEYVDLVGADLYVAKNTTQSAAFQLVNDSVEGHKMVVLSEFGNLLDIDGFFSEDAPWGYFMNWCNFEEGAPVLWCKNSDGSYSWNNTADDWKSALSNTHTINRKDVPSFK</sequence>
<keyword evidence="2" id="KW-0732">Signal</keyword>
<comment type="similarity">
    <text evidence="1">Belongs to the glycosyl hydrolase 26 family.</text>
</comment>
<dbReference type="PRINTS" id="PR00739">
    <property type="entry name" value="GLHYDRLASE26"/>
</dbReference>
<evidence type="ECO:0000256" key="2">
    <source>
        <dbReference type="ARBA" id="ARBA00022729"/>
    </source>
</evidence>
<keyword evidence="4" id="KW-0326">Glycosidase</keyword>
<protein>
    <submittedName>
        <fullName evidence="6">Beta-mannanase</fullName>
    </submittedName>
</protein>
<accession>B1PLK2</accession>
<dbReference type="InterPro" id="IPR022790">
    <property type="entry name" value="GH26_dom"/>
</dbReference>
<proteinExistence type="inferred from homology"/>
<dbReference type="CAZy" id="GH26">
    <property type="family name" value="Glycoside Hydrolase Family 26"/>
</dbReference>
<dbReference type="EMBL" id="EU449489">
    <property type="protein sequence ID" value="ACA61159.1"/>
    <property type="molecule type" value="Genomic_DNA"/>
</dbReference>
<organism evidence="6">
    <name type="scientific">uncultured microorganism</name>
    <dbReference type="NCBI Taxonomy" id="358574"/>
    <lineage>
        <taxon>unclassified sequences</taxon>
        <taxon>environmental samples</taxon>
    </lineage>
</organism>
<dbReference type="AlphaFoldDB" id="B1PLK2"/>